<dbReference type="NCBIfam" id="TIGR00879">
    <property type="entry name" value="SP"/>
    <property type="match status" value="1"/>
</dbReference>
<dbReference type="PANTHER" id="PTHR23503">
    <property type="entry name" value="SOLUTE CARRIER FAMILY 2"/>
    <property type="match status" value="1"/>
</dbReference>
<feature type="transmembrane region" description="Helical" evidence="7">
    <location>
        <begin position="440"/>
        <end position="458"/>
    </location>
</feature>
<dbReference type="InterPro" id="IPR003663">
    <property type="entry name" value="Sugar/inositol_transpt"/>
</dbReference>
<evidence type="ECO:0000256" key="7">
    <source>
        <dbReference type="SAM" id="Phobius"/>
    </source>
</evidence>
<dbReference type="Proteomes" id="UP000830375">
    <property type="component" value="Unassembled WGS sequence"/>
</dbReference>
<evidence type="ECO:0000256" key="2">
    <source>
        <dbReference type="ARBA" id="ARBA00022692"/>
    </source>
</evidence>
<evidence type="ECO:0000256" key="3">
    <source>
        <dbReference type="ARBA" id="ARBA00022989"/>
    </source>
</evidence>
<dbReference type="PRINTS" id="PR00171">
    <property type="entry name" value="SUGRTRNSPORT"/>
</dbReference>
<feature type="domain" description="Major facilitator superfamily (MFS) profile" evidence="8">
    <location>
        <begin position="15"/>
        <end position="494"/>
    </location>
</feature>
<evidence type="ECO:0000313" key="9">
    <source>
        <dbReference type="EMBL" id="KAI2653034.1"/>
    </source>
</evidence>
<feature type="transmembrane region" description="Helical" evidence="7">
    <location>
        <begin position="185"/>
        <end position="207"/>
    </location>
</feature>
<feature type="region of interest" description="Disordered" evidence="6">
    <location>
        <begin position="533"/>
        <end position="584"/>
    </location>
</feature>
<dbReference type="PROSITE" id="PS00217">
    <property type="entry name" value="SUGAR_TRANSPORT_2"/>
    <property type="match status" value="1"/>
</dbReference>
<keyword evidence="9" id="KW-0762">Sugar transport</keyword>
<feature type="compositionally biased region" description="Low complexity" evidence="6">
    <location>
        <begin position="537"/>
        <end position="557"/>
    </location>
</feature>
<name>A0ABQ8LQW7_LABRO</name>
<feature type="transmembrane region" description="Helical" evidence="7">
    <location>
        <begin position="470"/>
        <end position="488"/>
    </location>
</feature>
<keyword evidence="4 7" id="KW-0472">Membrane</keyword>
<feature type="transmembrane region" description="Helical" evidence="7">
    <location>
        <begin position="307"/>
        <end position="328"/>
    </location>
</feature>
<feature type="transmembrane region" description="Helical" evidence="7">
    <location>
        <begin position="9"/>
        <end position="28"/>
    </location>
</feature>
<comment type="subcellular location">
    <subcellularLocation>
        <location evidence="1">Membrane</location>
        <topology evidence="1">Multi-pass membrane protein</topology>
    </subcellularLocation>
</comment>
<dbReference type="InterPro" id="IPR036259">
    <property type="entry name" value="MFS_trans_sf"/>
</dbReference>
<gene>
    <name evidence="9" type="ORF">H4Q32_006388</name>
</gene>
<evidence type="ECO:0000259" key="8">
    <source>
        <dbReference type="PROSITE" id="PS50850"/>
    </source>
</evidence>
<evidence type="ECO:0000313" key="10">
    <source>
        <dbReference type="Proteomes" id="UP000830375"/>
    </source>
</evidence>
<feature type="transmembrane region" description="Helical" evidence="7">
    <location>
        <begin position="156"/>
        <end position="179"/>
    </location>
</feature>
<dbReference type="EMBL" id="JACTAM010000019">
    <property type="protein sequence ID" value="KAI2653034.1"/>
    <property type="molecule type" value="Genomic_DNA"/>
</dbReference>
<accession>A0ABQ8LQW7</accession>
<feature type="transmembrane region" description="Helical" evidence="7">
    <location>
        <begin position="379"/>
        <end position="394"/>
    </location>
</feature>
<feature type="transmembrane region" description="Helical" evidence="7">
    <location>
        <begin position="401"/>
        <end position="420"/>
    </location>
</feature>
<feature type="transmembrane region" description="Helical" evidence="7">
    <location>
        <begin position="272"/>
        <end position="295"/>
    </location>
</feature>
<sequence length="584" mass="63334">MEGEKKQVTCYLLFSLSTAVIGSLQFGYNTGVINAPEQKLRAFFNATWMERYGEPIKPGVCTIVWSFAVAIFSVGGMVGSFSVGVIANKFGRRKSMILVNVLALIGGGLMGLCTLCSSYEMVIAGRLVIGLFCGLFTGLTPMYVGEVSPTPLRGAFGTLHQLGVVIGILIAQIFGLEYLLGSDKLWPLLLALTVLPAVLQCILLPFCPESPRYLLINLNEEEQARKALVRLRGYEDVGKDMQEMKEESAKTAMEKKVTIPELFRTAAYRQPLLIAIMLQLSQQLSGINAVFYYSTGIFESAGVTQPIYATIGAGIVNTVFTVVSLFLVERAGRRTLHLIGLGGMAISALVMTIALLLVGSAVCFHFAEDSKLKISDHHGNAYVMSYLYFLIFVPEQKDIEALRYLSIAAVFAFVAMFEMGPGPIPWFIVAELFSQGPRPAAMAVAGCSNWTANFLVGISFPKLEELCGPYVFIIFMIFLIIFFIFTYFKVPETKGRTFDDIARGFSGAPPPTATSVEEAGRVALPASPVKEKVPLVEASKSSSEQGAGSSEQAEAGATKVEEKPSSVTQPLVDSSKDEKSNSTI</sequence>
<comment type="similarity">
    <text evidence="5">Belongs to the major facilitator superfamily. Sugar transporter (TC 2.A.1.1) family.</text>
</comment>
<dbReference type="PANTHER" id="PTHR23503:SF91">
    <property type="entry name" value="SOLUTE CARRIER FAMILY 2, FACILITATED GLUCOSE TRANSPORTER MEMBER 3 ISOFORM X1"/>
    <property type="match status" value="1"/>
</dbReference>
<feature type="compositionally biased region" description="Basic and acidic residues" evidence="6">
    <location>
        <begin position="574"/>
        <end position="584"/>
    </location>
</feature>
<dbReference type="InterPro" id="IPR005828">
    <property type="entry name" value="MFS_sugar_transport-like"/>
</dbReference>
<dbReference type="CDD" id="cd17431">
    <property type="entry name" value="MFS_GLUT_Class1"/>
    <property type="match status" value="1"/>
</dbReference>
<feature type="transmembrane region" description="Helical" evidence="7">
    <location>
        <begin position="97"/>
        <end position="117"/>
    </location>
</feature>
<organism evidence="9 10">
    <name type="scientific">Labeo rohita</name>
    <name type="common">Indian major carp</name>
    <name type="synonym">Cyprinus rohita</name>
    <dbReference type="NCBI Taxonomy" id="84645"/>
    <lineage>
        <taxon>Eukaryota</taxon>
        <taxon>Metazoa</taxon>
        <taxon>Chordata</taxon>
        <taxon>Craniata</taxon>
        <taxon>Vertebrata</taxon>
        <taxon>Euteleostomi</taxon>
        <taxon>Actinopterygii</taxon>
        <taxon>Neopterygii</taxon>
        <taxon>Teleostei</taxon>
        <taxon>Ostariophysi</taxon>
        <taxon>Cypriniformes</taxon>
        <taxon>Cyprinidae</taxon>
        <taxon>Labeoninae</taxon>
        <taxon>Labeonini</taxon>
        <taxon>Labeo</taxon>
    </lineage>
</organism>
<dbReference type="Gene3D" id="1.20.1250.20">
    <property type="entry name" value="MFS general substrate transporter like domains"/>
    <property type="match status" value="1"/>
</dbReference>
<keyword evidence="2 7" id="KW-0812">Transmembrane</keyword>
<dbReference type="SUPFAM" id="SSF103473">
    <property type="entry name" value="MFS general substrate transporter"/>
    <property type="match status" value="1"/>
</dbReference>
<protein>
    <submittedName>
        <fullName evidence="9">Solute carrier family 2, facilitated glucose transporter member 3</fullName>
    </submittedName>
</protein>
<reference evidence="9 10" key="1">
    <citation type="submission" date="2022-01" db="EMBL/GenBank/DDBJ databases">
        <title>A high-quality chromosome-level genome assembly of rohu carp, Labeo rohita.</title>
        <authorList>
            <person name="Arick M.A. II"/>
            <person name="Hsu C.-Y."/>
            <person name="Magbanua Z."/>
            <person name="Pechanova O."/>
            <person name="Grover C."/>
            <person name="Miller E."/>
            <person name="Thrash A."/>
            <person name="Ezzel L."/>
            <person name="Alam S."/>
            <person name="Benzie J."/>
            <person name="Hamilton M."/>
            <person name="Karsi A."/>
            <person name="Lawrence M.L."/>
            <person name="Peterson D.G."/>
        </authorList>
    </citation>
    <scope>NUCLEOTIDE SEQUENCE [LARGE SCALE GENOMIC DNA]</scope>
    <source>
        <strain evidence="10">BAU-BD-2019</strain>
        <tissue evidence="9">Blood</tissue>
    </source>
</reference>
<dbReference type="Pfam" id="PF00083">
    <property type="entry name" value="Sugar_tr"/>
    <property type="match status" value="2"/>
</dbReference>
<evidence type="ECO:0000256" key="5">
    <source>
        <dbReference type="RuleBase" id="RU003346"/>
    </source>
</evidence>
<dbReference type="InterPro" id="IPR005829">
    <property type="entry name" value="Sugar_transporter_CS"/>
</dbReference>
<keyword evidence="10" id="KW-1185">Reference proteome</keyword>
<feature type="transmembrane region" description="Helical" evidence="7">
    <location>
        <begin position="123"/>
        <end position="144"/>
    </location>
</feature>
<dbReference type="PROSITE" id="PS50850">
    <property type="entry name" value="MFS"/>
    <property type="match status" value="1"/>
</dbReference>
<evidence type="ECO:0000256" key="1">
    <source>
        <dbReference type="ARBA" id="ARBA00004141"/>
    </source>
</evidence>
<evidence type="ECO:0000256" key="6">
    <source>
        <dbReference type="SAM" id="MobiDB-lite"/>
    </source>
</evidence>
<feature type="transmembrane region" description="Helical" evidence="7">
    <location>
        <begin position="63"/>
        <end position="85"/>
    </location>
</feature>
<dbReference type="InterPro" id="IPR020846">
    <property type="entry name" value="MFS_dom"/>
</dbReference>
<keyword evidence="5" id="KW-0813">Transport</keyword>
<dbReference type="PROSITE" id="PS00216">
    <property type="entry name" value="SUGAR_TRANSPORT_1"/>
    <property type="match status" value="1"/>
</dbReference>
<dbReference type="InterPro" id="IPR045263">
    <property type="entry name" value="GLUT"/>
</dbReference>
<evidence type="ECO:0000256" key="4">
    <source>
        <dbReference type="ARBA" id="ARBA00023136"/>
    </source>
</evidence>
<comment type="caution">
    <text evidence="9">The sequence shown here is derived from an EMBL/GenBank/DDBJ whole genome shotgun (WGS) entry which is preliminary data.</text>
</comment>
<keyword evidence="3 7" id="KW-1133">Transmembrane helix</keyword>
<feature type="transmembrane region" description="Helical" evidence="7">
    <location>
        <begin position="340"/>
        <end position="367"/>
    </location>
</feature>
<proteinExistence type="inferred from homology"/>